<reference evidence="1" key="1">
    <citation type="submission" date="2020-06" db="EMBL/GenBank/DDBJ databases">
        <authorList>
            <person name="Li T."/>
            <person name="Hu X."/>
            <person name="Zhang T."/>
            <person name="Song X."/>
            <person name="Zhang H."/>
            <person name="Dai N."/>
            <person name="Sheng W."/>
            <person name="Hou X."/>
            <person name="Wei L."/>
        </authorList>
    </citation>
    <scope>NUCLEOTIDE SEQUENCE</scope>
    <source>
        <strain evidence="1">G01</strain>
        <tissue evidence="1">Leaf</tissue>
    </source>
</reference>
<accession>A0AAW2MP72</accession>
<comment type="caution">
    <text evidence="1">The sequence shown here is derived from an EMBL/GenBank/DDBJ whole genome shotgun (WGS) entry which is preliminary data.</text>
</comment>
<evidence type="ECO:0000313" key="1">
    <source>
        <dbReference type="EMBL" id="KAL0333184.1"/>
    </source>
</evidence>
<name>A0AAW2MP72_9LAMI</name>
<dbReference type="EMBL" id="JACGWK010000009">
    <property type="protein sequence ID" value="KAL0333184.1"/>
    <property type="molecule type" value="Genomic_DNA"/>
</dbReference>
<sequence>MDSPHILLNSYICIPQDQCLNQHNSYSEDRANHWIPELLNSDSKSPEHRHILYGPVLEIRVVEIRYTESEAVRISKKGITTRGK</sequence>
<dbReference type="AlphaFoldDB" id="A0AAW2MP72"/>
<reference evidence="1" key="2">
    <citation type="journal article" date="2024" name="Plant">
        <title>Genomic evolution and insights into agronomic trait innovations of Sesamum species.</title>
        <authorList>
            <person name="Miao H."/>
            <person name="Wang L."/>
            <person name="Qu L."/>
            <person name="Liu H."/>
            <person name="Sun Y."/>
            <person name="Le M."/>
            <person name="Wang Q."/>
            <person name="Wei S."/>
            <person name="Zheng Y."/>
            <person name="Lin W."/>
            <person name="Duan Y."/>
            <person name="Cao H."/>
            <person name="Xiong S."/>
            <person name="Wang X."/>
            <person name="Wei L."/>
            <person name="Li C."/>
            <person name="Ma Q."/>
            <person name="Ju M."/>
            <person name="Zhao R."/>
            <person name="Li G."/>
            <person name="Mu C."/>
            <person name="Tian Q."/>
            <person name="Mei H."/>
            <person name="Zhang T."/>
            <person name="Gao T."/>
            <person name="Zhang H."/>
        </authorList>
    </citation>
    <scope>NUCLEOTIDE SEQUENCE</scope>
    <source>
        <strain evidence="1">G01</strain>
    </source>
</reference>
<organism evidence="1">
    <name type="scientific">Sesamum angustifolium</name>
    <dbReference type="NCBI Taxonomy" id="2727405"/>
    <lineage>
        <taxon>Eukaryota</taxon>
        <taxon>Viridiplantae</taxon>
        <taxon>Streptophyta</taxon>
        <taxon>Embryophyta</taxon>
        <taxon>Tracheophyta</taxon>
        <taxon>Spermatophyta</taxon>
        <taxon>Magnoliopsida</taxon>
        <taxon>eudicotyledons</taxon>
        <taxon>Gunneridae</taxon>
        <taxon>Pentapetalae</taxon>
        <taxon>asterids</taxon>
        <taxon>lamiids</taxon>
        <taxon>Lamiales</taxon>
        <taxon>Pedaliaceae</taxon>
        <taxon>Sesamum</taxon>
    </lineage>
</organism>
<gene>
    <name evidence="1" type="ORF">Sangu_1474600</name>
</gene>
<protein>
    <submittedName>
        <fullName evidence="1">Uncharacterized protein</fullName>
    </submittedName>
</protein>
<proteinExistence type="predicted"/>